<evidence type="ECO:0000256" key="2">
    <source>
        <dbReference type="ARBA" id="ARBA00022722"/>
    </source>
</evidence>
<comment type="similarity">
    <text evidence="5">Belongs to the YicC/YloC family.</text>
</comment>
<reference evidence="8" key="1">
    <citation type="submission" date="2021-08" db="EMBL/GenBank/DDBJ databases">
        <title>Hoeflea bacterium WL0058 sp. nov., isolated from the sediment.</title>
        <authorList>
            <person name="Wang L."/>
            <person name="Zhang D."/>
        </authorList>
    </citation>
    <scope>NUCLEOTIDE SEQUENCE</scope>
    <source>
        <strain evidence="8">WL0058</strain>
    </source>
</reference>
<dbReference type="Proteomes" id="UP001196509">
    <property type="component" value="Unassembled WGS sequence"/>
</dbReference>
<feature type="domain" description="Endoribonuclease YicC-like N-terminal" evidence="6">
    <location>
        <begin position="3"/>
        <end position="158"/>
    </location>
</feature>
<dbReference type="GO" id="GO:0004521">
    <property type="term" value="F:RNA endonuclease activity"/>
    <property type="evidence" value="ECO:0007669"/>
    <property type="project" value="InterPro"/>
</dbReference>
<feature type="domain" description="Endoribonuclease YicC-like C-terminal" evidence="7">
    <location>
        <begin position="180"/>
        <end position="295"/>
    </location>
</feature>
<dbReference type="AlphaFoldDB" id="A0AAE2ZRS3"/>
<evidence type="ECO:0000256" key="4">
    <source>
        <dbReference type="ARBA" id="ARBA00022801"/>
    </source>
</evidence>
<keyword evidence="2" id="KW-0540">Nuclease</keyword>
<dbReference type="PANTHER" id="PTHR30636:SF3">
    <property type="entry name" value="UPF0701 PROTEIN YICC"/>
    <property type="match status" value="1"/>
</dbReference>
<dbReference type="InterPro" id="IPR013551">
    <property type="entry name" value="YicC-like_C"/>
</dbReference>
<proteinExistence type="inferred from homology"/>
<name>A0AAE2ZRS3_9HYPH</name>
<keyword evidence="9" id="KW-1185">Reference proteome</keyword>
<gene>
    <name evidence="8" type="ORF">K1W69_20725</name>
</gene>
<evidence type="ECO:0000256" key="3">
    <source>
        <dbReference type="ARBA" id="ARBA00022759"/>
    </source>
</evidence>
<dbReference type="PANTHER" id="PTHR30636">
    <property type="entry name" value="UPF0701 PROTEIN YICC"/>
    <property type="match status" value="1"/>
</dbReference>
<evidence type="ECO:0000313" key="9">
    <source>
        <dbReference type="Proteomes" id="UP001196509"/>
    </source>
</evidence>
<evidence type="ECO:0000259" key="7">
    <source>
        <dbReference type="Pfam" id="PF08340"/>
    </source>
</evidence>
<evidence type="ECO:0000256" key="5">
    <source>
        <dbReference type="ARBA" id="ARBA00035648"/>
    </source>
</evidence>
<dbReference type="GO" id="GO:0016787">
    <property type="term" value="F:hydrolase activity"/>
    <property type="evidence" value="ECO:0007669"/>
    <property type="project" value="UniProtKB-KW"/>
</dbReference>
<keyword evidence="3" id="KW-0255">Endonuclease</keyword>
<evidence type="ECO:0000259" key="6">
    <source>
        <dbReference type="Pfam" id="PF03755"/>
    </source>
</evidence>
<organism evidence="8 9">
    <name type="scientific">Flavimaribacter sediminis</name>
    <dbReference type="NCBI Taxonomy" id="2865987"/>
    <lineage>
        <taxon>Bacteria</taxon>
        <taxon>Pseudomonadati</taxon>
        <taxon>Pseudomonadota</taxon>
        <taxon>Alphaproteobacteria</taxon>
        <taxon>Hyphomicrobiales</taxon>
        <taxon>Rhizobiaceae</taxon>
        <taxon>Flavimaribacter</taxon>
    </lineage>
</organism>
<dbReference type="InterPro" id="IPR005229">
    <property type="entry name" value="YicC/YloC-like"/>
</dbReference>
<accession>A0AAE2ZRS3</accession>
<comment type="caution">
    <text evidence="8">The sequence shown here is derived from an EMBL/GenBank/DDBJ whole genome shotgun (WGS) entry which is preliminary data.</text>
</comment>
<sequence length="295" mass="32566">MTIQSMTGFARQEGVCGTLRWSWEVRSVNGKGLDCRIRLPVGYDRLEPMVREALKNGFQRGNIQATLTLTREGQAVQAVINQEALDAIVRMIESLGDRIEAAPPRWDGLLNIRGVLELKEPDLDSETLAAEQGAILEGLNLAISDLRAARLAEGGKIAAYVEAKVTEIHSLAVRVDEDPSRTQAAIGKRLAEQVSLLLNSGAELDMNRIHQEAAMLASKADLREEIDRLYAHVEACRRLLEETGPVGRKLDFLAQEFNREANTICSKSNAASVTAIGLELKVIIDQFREQIQNLE</sequence>
<dbReference type="Pfam" id="PF08340">
    <property type="entry name" value="YicC-like_C"/>
    <property type="match status" value="1"/>
</dbReference>
<dbReference type="RefSeq" id="WP_220230346.1">
    <property type="nucleotide sequence ID" value="NZ_JAICBX010000004.1"/>
</dbReference>
<keyword evidence="4" id="KW-0378">Hydrolase</keyword>
<dbReference type="NCBIfam" id="TIGR00255">
    <property type="entry name" value="YicC/YloC family endoribonuclease"/>
    <property type="match status" value="1"/>
</dbReference>
<dbReference type="EMBL" id="JAICBX010000004">
    <property type="protein sequence ID" value="MBW8639630.1"/>
    <property type="molecule type" value="Genomic_DNA"/>
</dbReference>
<dbReference type="InterPro" id="IPR013527">
    <property type="entry name" value="YicC-like_N"/>
</dbReference>
<evidence type="ECO:0000256" key="1">
    <source>
        <dbReference type="ARBA" id="ARBA00001968"/>
    </source>
</evidence>
<evidence type="ECO:0000313" key="8">
    <source>
        <dbReference type="EMBL" id="MBW8639630.1"/>
    </source>
</evidence>
<protein>
    <submittedName>
        <fullName evidence="8">YicC family protein</fullName>
    </submittedName>
</protein>
<comment type="cofactor">
    <cofactor evidence="1">
        <name>a divalent metal cation</name>
        <dbReference type="ChEBI" id="CHEBI:60240"/>
    </cofactor>
</comment>
<dbReference type="Pfam" id="PF03755">
    <property type="entry name" value="YicC-like_N"/>
    <property type="match status" value="1"/>
</dbReference>